<dbReference type="Proteomes" id="UP000663623">
    <property type="component" value="Chromosome"/>
</dbReference>
<dbReference type="EMBL" id="AP024480">
    <property type="protein sequence ID" value="BCS81363.1"/>
    <property type="molecule type" value="Genomic_DNA"/>
</dbReference>
<evidence type="ECO:0000256" key="3">
    <source>
        <dbReference type="ARBA" id="ARBA00022475"/>
    </source>
</evidence>
<comment type="similarity">
    <text evidence="7">Belongs to the binding-protein-dependent transport system permease family.</text>
</comment>
<dbReference type="PANTHER" id="PTHR30151:SF0">
    <property type="entry name" value="ABC TRANSPORTER PERMEASE PROTEIN MJ0413-RELATED"/>
    <property type="match status" value="1"/>
</dbReference>
<dbReference type="InterPro" id="IPR035906">
    <property type="entry name" value="MetI-like_sf"/>
</dbReference>
<evidence type="ECO:0000256" key="4">
    <source>
        <dbReference type="ARBA" id="ARBA00022692"/>
    </source>
</evidence>
<keyword evidence="10" id="KW-1185">Reference proteome</keyword>
<evidence type="ECO:0000256" key="2">
    <source>
        <dbReference type="ARBA" id="ARBA00022448"/>
    </source>
</evidence>
<organism evidence="9 10">
    <name type="scientific">Caldicellulosiruptor diazotrophicus</name>
    <dbReference type="NCBI Taxonomy" id="2806205"/>
    <lineage>
        <taxon>Bacteria</taxon>
        <taxon>Bacillati</taxon>
        <taxon>Bacillota</taxon>
        <taxon>Bacillota incertae sedis</taxon>
        <taxon>Caldicellulosiruptorales</taxon>
        <taxon>Caldicellulosiruptoraceae</taxon>
        <taxon>Caldicellulosiruptor</taxon>
    </lineage>
</organism>
<keyword evidence="6 7" id="KW-0472">Membrane</keyword>
<keyword evidence="3" id="KW-1003">Cell membrane</keyword>
<feature type="transmembrane region" description="Helical" evidence="7">
    <location>
        <begin position="131"/>
        <end position="152"/>
    </location>
</feature>
<dbReference type="PROSITE" id="PS50928">
    <property type="entry name" value="ABC_TM1"/>
    <property type="match status" value="1"/>
</dbReference>
<gene>
    <name evidence="9" type="ORF">CaldiYA01_13230</name>
</gene>
<name>A0ABM7NMK8_9FIRM</name>
<dbReference type="Pfam" id="PF00528">
    <property type="entry name" value="BPD_transp_1"/>
    <property type="match status" value="1"/>
</dbReference>
<keyword evidence="4 7" id="KW-0812">Transmembrane</keyword>
<dbReference type="Gene3D" id="1.10.3720.10">
    <property type="entry name" value="MetI-like"/>
    <property type="match status" value="1"/>
</dbReference>
<sequence length="264" mass="29414">MQKQNTIAIGVLKRTLFYIALIAAWELVYRIFVELFKIWKPYVFPSPVSVAETFIRLLDNNVLFIAIWATTKRMVIGYLISLIAGIILGLSIVKFGFLDRNLRPLILGFQTLPSVCWLPFAILWYGLSEKAIIFVTAIGSLFSITLAVESGIKNVNPLYIKAAKTMGAKGITLYLNVIIPASLPYIISGMKQGWSFAFRALMAGEMLFATKGLGQVLMVGRDLADMSQVISVMIVTIIFGLVVEKAIFGPLENQIRLRWGLKNT</sequence>
<evidence type="ECO:0000256" key="7">
    <source>
        <dbReference type="RuleBase" id="RU363032"/>
    </source>
</evidence>
<dbReference type="InterPro" id="IPR000515">
    <property type="entry name" value="MetI-like"/>
</dbReference>
<evidence type="ECO:0000256" key="5">
    <source>
        <dbReference type="ARBA" id="ARBA00022989"/>
    </source>
</evidence>
<protein>
    <submittedName>
        <fullName evidence="9">Sulfate ABC transporter permease</fullName>
    </submittedName>
</protein>
<evidence type="ECO:0000256" key="6">
    <source>
        <dbReference type="ARBA" id="ARBA00023136"/>
    </source>
</evidence>
<keyword evidence="2 7" id="KW-0813">Transport</keyword>
<feature type="transmembrane region" description="Helical" evidence="7">
    <location>
        <begin position="173"/>
        <end position="190"/>
    </location>
</feature>
<reference evidence="9 10" key="1">
    <citation type="submission" date="2021-02" db="EMBL/GenBank/DDBJ databases">
        <title>Nitrogen-fixing ability and nitrogen fixation related genes of thermophilic fermentative bacteria in the genus Caldicellulosiruptor.</title>
        <authorList>
            <person name="Chen Y."/>
            <person name="Nishihara A."/>
            <person name="Haruta S."/>
        </authorList>
    </citation>
    <scope>NUCLEOTIDE SEQUENCE [LARGE SCALE GENOMIC DNA]</scope>
    <source>
        <strain evidence="9 10">YA01</strain>
    </source>
</reference>
<proteinExistence type="inferred from homology"/>
<feature type="transmembrane region" description="Helical" evidence="7">
    <location>
        <begin position="105"/>
        <end position="125"/>
    </location>
</feature>
<feature type="transmembrane region" description="Helical" evidence="7">
    <location>
        <begin position="229"/>
        <end position="248"/>
    </location>
</feature>
<dbReference type="CDD" id="cd06261">
    <property type="entry name" value="TM_PBP2"/>
    <property type="match status" value="1"/>
</dbReference>
<evidence type="ECO:0000313" key="10">
    <source>
        <dbReference type="Proteomes" id="UP000663623"/>
    </source>
</evidence>
<evidence type="ECO:0000313" key="9">
    <source>
        <dbReference type="EMBL" id="BCS81363.1"/>
    </source>
</evidence>
<dbReference type="SUPFAM" id="SSF161098">
    <property type="entry name" value="MetI-like"/>
    <property type="match status" value="1"/>
</dbReference>
<feature type="transmembrane region" description="Helical" evidence="7">
    <location>
        <begin position="75"/>
        <end position="93"/>
    </location>
</feature>
<dbReference type="PANTHER" id="PTHR30151">
    <property type="entry name" value="ALKANE SULFONATE ABC TRANSPORTER-RELATED, MEMBRANE SUBUNIT"/>
    <property type="match status" value="1"/>
</dbReference>
<feature type="domain" description="ABC transmembrane type-1" evidence="8">
    <location>
        <begin position="67"/>
        <end position="247"/>
    </location>
</feature>
<comment type="subcellular location">
    <subcellularLocation>
        <location evidence="1 7">Cell membrane</location>
        <topology evidence="1 7">Multi-pass membrane protein</topology>
    </subcellularLocation>
</comment>
<evidence type="ECO:0000259" key="8">
    <source>
        <dbReference type="PROSITE" id="PS50928"/>
    </source>
</evidence>
<accession>A0ABM7NMK8</accession>
<feature type="transmembrane region" description="Helical" evidence="7">
    <location>
        <begin position="16"/>
        <end position="36"/>
    </location>
</feature>
<evidence type="ECO:0000256" key="1">
    <source>
        <dbReference type="ARBA" id="ARBA00004651"/>
    </source>
</evidence>
<keyword evidence="5 7" id="KW-1133">Transmembrane helix</keyword>